<reference evidence="1 2" key="1">
    <citation type="journal article" name="Sci. Rep.">
        <title>Telomere-to-telomere assembled and centromere annotated genomes of the two main subspecies of the button mushroom Agaricus bisporus reveal especially polymorphic chromosome ends.</title>
        <authorList>
            <person name="Sonnenberg A.S.M."/>
            <person name="Sedaghat-Telgerd N."/>
            <person name="Lavrijssen B."/>
            <person name="Ohm R.A."/>
            <person name="Hendrickx P.M."/>
            <person name="Scholtmeijer K."/>
            <person name="Baars J.J.P."/>
            <person name="van Peer A."/>
        </authorList>
    </citation>
    <scope>NUCLEOTIDE SEQUENCE [LARGE SCALE GENOMIC DNA]</scope>
    <source>
        <strain evidence="1 2">H119_p4</strain>
    </source>
</reference>
<dbReference type="AlphaFoldDB" id="A0A8H7C0E2"/>
<accession>A0A8H7C0E2</accession>
<evidence type="ECO:0000313" key="2">
    <source>
        <dbReference type="Proteomes" id="UP000629468"/>
    </source>
</evidence>
<comment type="caution">
    <text evidence="1">The sequence shown here is derived from an EMBL/GenBank/DDBJ whole genome shotgun (WGS) entry which is preliminary data.</text>
</comment>
<name>A0A8H7C0E2_AGABI</name>
<dbReference type="Proteomes" id="UP000629468">
    <property type="component" value="Unassembled WGS sequence"/>
</dbReference>
<gene>
    <name evidence="1" type="ORF">Agabi119p4_11653</name>
</gene>
<sequence length="116" mass="13182">MWMDNILGASSTEEGELVAKDDLRRSYELKDLGAAKFILGMKIHRDEETGSITLSQHANLEQILKHFHMQDAKFLPTLLKPNITLSADNMPQTEEKELDMKNVPYRKALGSLMLQP</sequence>
<evidence type="ECO:0008006" key="3">
    <source>
        <dbReference type="Google" id="ProtNLM"/>
    </source>
</evidence>
<evidence type="ECO:0000313" key="1">
    <source>
        <dbReference type="EMBL" id="KAF7759958.1"/>
    </source>
</evidence>
<organism evidence="1 2">
    <name type="scientific">Agaricus bisporus var. burnettii</name>
    <dbReference type="NCBI Taxonomy" id="192524"/>
    <lineage>
        <taxon>Eukaryota</taxon>
        <taxon>Fungi</taxon>
        <taxon>Dikarya</taxon>
        <taxon>Basidiomycota</taxon>
        <taxon>Agaricomycotina</taxon>
        <taxon>Agaricomycetes</taxon>
        <taxon>Agaricomycetidae</taxon>
        <taxon>Agaricales</taxon>
        <taxon>Agaricineae</taxon>
        <taxon>Agaricaceae</taxon>
        <taxon>Agaricus</taxon>
    </lineage>
</organism>
<protein>
    <recommendedName>
        <fullName evidence="3">Reverse transcriptase Ty1/copia-type domain-containing protein</fullName>
    </recommendedName>
</protein>
<dbReference type="EMBL" id="JABXXO010000016">
    <property type="protein sequence ID" value="KAF7759958.1"/>
    <property type="molecule type" value="Genomic_DNA"/>
</dbReference>
<proteinExistence type="predicted"/>